<evidence type="ECO:0000313" key="11">
    <source>
        <dbReference type="Proteomes" id="UP001480595"/>
    </source>
</evidence>
<keyword evidence="11" id="KW-1185">Reference proteome</keyword>
<evidence type="ECO:0000313" key="10">
    <source>
        <dbReference type="EMBL" id="KAK8058677.1"/>
    </source>
</evidence>
<comment type="similarity">
    <text evidence="2 9">Belongs to the Tim17/Tim22/Tim23 family.</text>
</comment>
<keyword evidence="6 9" id="KW-1133">Transmembrane helix</keyword>
<dbReference type="InterPro" id="IPR039175">
    <property type="entry name" value="TIM22"/>
</dbReference>
<dbReference type="Pfam" id="PF02466">
    <property type="entry name" value="Tim17"/>
    <property type="match status" value="1"/>
</dbReference>
<keyword evidence="4 9" id="KW-0812">Transmembrane</keyword>
<evidence type="ECO:0000256" key="1">
    <source>
        <dbReference type="ARBA" id="ARBA00004448"/>
    </source>
</evidence>
<reference evidence="10 11" key="1">
    <citation type="submission" date="2023-01" db="EMBL/GenBank/DDBJ databases">
        <title>Analysis of 21 Apiospora genomes using comparative genomics revels a genus with tremendous synthesis potential of carbohydrate active enzymes and secondary metabolites.</title>
        <authorList>
            <person name="Sorensen T."/>
        </authorList>
    </citation>
    <scope>NUCLEOTIDE SEQUENCE [LARGE SCALE GENOMIC DNA]</scope>
    <source>
        <strain evidence="10 11">CBS 135458</strain>
    </source>
</reference>
<protein>
    <recommendedName>
        <fullName evidence="3 9">Mitochondrial import inner membrane translocase subunit TIM22</fullName>
    </recommendedName>
</protein>
<proteinExistence type="inferred from homology"/>
<organism evidence="10 11">
    <name type="scientific">Apiospora phragmitis</name>
    <dbReference type="NCBI Taxonomy" id="2905665"/>
    <lineage>
        <taxon>Eukaryota</taxon>
        <taxon>Fungi</taxon>
        <taxon>Dikarya</taxon>
        <taxon>Ascomycota</taxon>
        <taxon>Pezizomycotina</taxon>
        <taxon>Sordariomycetes</taxon>
        <taxon>Xylariomycetidae</taxon>
        <taxon>Amphisphaeriales</taxon>
        <taxon>Apiosporaceae</taxon>
        <taxon>Apiospora</taxon>
    </lineage>
</organism>
<comment type="subunit">
    <text evidence="9">Component of the TIM22 complex.</text>
</comment>
<comment type="function">
    <text evidence="9">Essential core component of the TIM22 complex, a complex that mediates the import and insertion of multi-pass transmembrane proteins into the mitochondrial inner membrane. In the TIM22 complex, it constitutes the voltage-activated and signal-gated channel. Forms a twin-pore translocase that uses the membrane potential as external driving force in 2 voltage-dependent steps.</text>
</comment>
<keyword evidence="9" id="KW-0653">Protein transport</keyword>
<keyword evidence="7 9" id="KW-0496">Mitochondrion</keyword>
<dbReference type="Proteomes" id="UP001480595">
    <property type="component" value="Unassembled WGS sequence"/>
</dbReference>
<evidence type="ECO:0000256" key="7">
    <source>
        <dbReference type="ARBA" id="ARBA00023128"/>
    </source>
</evidence>
<gene>
    <name evidence="10" type="ORF">PG994_009125</name>
</gene>
<keyword evidence="9" id="KW-0811">Translocation</keyword>
<evidence type="ECO:0000256" key="2">
    <source>
        <dbReference type="ARBA" id="ARBA00008444"/>
    </source>
</evidence>
<evidence type="ECO:0000256" key="8">
    <source>
        <dbReference type="ARBA" id="ARBA00023136"/>
    </source>
</evidence>
<comment type="subcellular location">
    <subcellularLocation>
        <location evidence="1 9">Mitochondrion inner membrane</location>
        <topology evidence="1 9">Multi-pass membrane protein</topology>
    </subcellularLocation>
</comment>
<keyword evidence="8 9" id="KW-0472">Membrane</keyword>
<name>A0ABR1UIE4_9PEZI</name>
<evidence type="ECO:0000256" key="5">
    <source>
        <dbReference type="ARBA" id="ARBA00022792"/>
    </source>
</evidence>
<keyword evidence="5 9" id="KW-0999">Mitochondrion inner membrane</keyword>
<comment type="caution">
    <text evidence="10">The sequence shown here is derived from an EMBL/GenBank/DDBJ whole genome shotgun (WGS) entry which is preliminary data.</text>
</comment>
<dbReference type="RefSeq" id="XP_066714123.1">
    <property type="nucleotide sequence ID" value="XM_066860534.1"/>
</dbReference>
<dbReference type="GeneID" id="92093597"/>
<dbReference type="PANTHER" id="PTHR14110">
    <property type="entry name" value="MITOCHONDRIAL IMPORT INNER MEMBRANE TRANSLOCASE SUBUNIT TIM22"/>
    <property type="match status" value="1"/>
</dbReference>
<accession>A0ABR1UIE4</accession>
<dbReference type="EMBL" id="JAQQWL010000009">
    <property type="protein sequence ID" value="KAK8058677.1"/>
    <property type="molecule type" value="Genomic_DNA"/>
</dbReference>
<evidence type="ECO:0000256" key="9">
    <source>
        <dbReference type="RuleBase" id="RU367038"/>
    </source>
</evidence>
<keyword evidence="9" id="KW-0813">Transport</keyword>
<dbReference type="PANTHER" id="PTHR14110:SF0">
    <property type="entry name" value="MITOCHONDRIAL IMPORT INNER MEMBRANE TRANSLOCASE SUBUNIT TIM22"/>
    <property type="match status" value="1"/>
</dbReference>
<evidence type="ECO:0000256" key="3">
    <source>
        <dbReference type="ARBA" id="ARBA00020722"/>
    </source>
</evidence>
<evidence type="ECO:0000256" key="4">
    <source>
        <dbReference type="ARBA" id="ARBA00022692"/>
    </source>
</evidence>
<sequence length="153" mass="15714">MDGLPNSGNAPTAPAYNSQMDPNVKAMSAFMESCFGKSAISGVMGFGMGGLFGMFMASMPWRRQLSIGFKDMGTRSWGMAKNFGKVGAMFSGIECGIEGFRAKNDLANGVAAGCLTGGILARSGGPMAMGGGCAAFAAFSLAIDAYMRSPGEE</sequence>
<feature type="transmembrane region" description="Helical" evidence="9">
    <location>
        <begin position="39"/>
        <end position="57"/>
    </location>
</feature>
<evidence type="ECO:0000256" key="6">
    <source>
        <dbReference type="ARBA" id="ARBA00022989"/>
    </source>
</evidence>
<comment type="caution">
    <text evidence="9">Lacks conserved residue(s) required for the propagation of feature annotation.</text>
</comment>